<keyword evidence="6 7" id="KW-0819">tRNA processing</keyword>
<feature type="binding site" evidence="7">
    <location>
        <position position="179"/>
    </location>
    <ligand>
        <name>substrate</name>
    </ligand>
</feature>
<evidence type="ECO:0000256" key="2">
    <source>
        <dbReference type="ARBA" id="ARBA00003015"/>
    </source>
</evidence>
<comment type="similarity">
    <text evidence="7">Belongs to the class I-like SAM-binding methyltransferase superfamily. TrmB family.</text>
</comment>
<dbReference type="PROSITE" id="PS51625">
    <property type="entry name" value="SAM_MT_TRMB"/>
    <property type="match status" value="1"/>
</dbReference>
<keyword evidence="10" id="KW-1185">Reference proteome</keyword>
<evidence type="ECO:0000256" key="8">
    <source>
        <dbReference type="SAM" id="MobiDB-lite"/>
    </source>
</evidence>
<dbReference type="PANTHER" id="PTHR23417">
    <property type="entry name" value="3-DEOXY-D-MANNO-OCTULOSONIC-ACID TRANSFERASE/TRNA GUANINE-N 7 - -METHYLTRANSFERASE"/>
    <property type="match status" value="1"/>
</dbReference>
<keyword evidence="3 7" id="KW-0489">Methyltransferase</keyword>
<evidence type="ECO:0000256" key="4">
    <source>
        <dbReference type="ARBA" id="ARBA00022679"/>
    </source>
</evidence>
<dbReference type="InterPro" id="IPR003358">
    <property type="entry name" value="tRNA_(Gua-N-7)_MeTrfase_Trmb"/>
</dbReference>
<protein>
    <recommendedName>
        <fullName evidence="7">tRNA (guanine-N(7)-)-methyltransferase</fullName>
        <ecNumber evidence="7">2.1.1.33</ecNumber>
    </recommendedName>
    <alternativeName>
        <fullName evidence="7">tRNA (guanine(46)-N(7))-methyltransferase</fullName>
    </alternativeName>
    <alternativeName>
        <fullName evidence="7">tRNA(m7G46)-methyltransferase</fullName>
    </alternativeName>
</protein>
<gene>
    <name evidence="7" type="primary">trmB</name>
    <name evidence="9" type="ORF">ruthe_00570</name>
</gene>
<feature type="binding site" evidence="7">
    <location>
        <position position="121"/>
    </location>
    <ligand>
        <name>S-adenosyl-L-methionine</name>
        <dbReference type="ChEBI" id="CHEBI:59789"/>
    </ligand>
</feature>
<evidence type="ECO:0000313" key="10">
    <source>
        <dbReference type="Proteomes" id="UP000015346"/>
    </source>
</evidence>
<evidence type="ECO:0000256" key="6">
    <source>
        <dbReference type="ARBA" id="ARBA00022694"/>
    </source>
</evidence>
<evidence type="ECO:0000256" key="3">
    <source>
        <dbReference type="ARBA" id="ARBA00022603"/>
    </source>
</evidence>
<dbReference type="RefSeq" id="WP_021096678.1">
    <property type="nucleotide sequence ID" value="NZ_KE557320.1"/>
</dbReference>
<keyword evidence="5 7" id="KW-0949">S-adenosyl-L-methionine</keyword>
<dbReference type="GO" id="GO:0043527">
    <property type="term" value="C:tRNA methyltransferase complex"/>
    <property type="evidence" value="ECO:0007669"/>
    <property type="project" value="TreeGrafter"/>
</dbReference>
<comment type="function">
    <text evidence="2 7">Catalyzes the formation of N(7)-methylguanine at position 46 (m7G46) in tRNA.</text>
</comment>
<feature type="binding site" evidence="7">
    <location>
        <begin position="213"/>
        <end position="216"/>
    </location>
    <ligand>
        <name>substrate</name>
    </ligand>
</feature>
<dbReference type="InterPro" id="IPR029063">
    <property type="entry name" value="SAM-dependent_MTases_sf"/>
</dbReference>
<dbReference type="PATRIC" id="fig|1123069.3.peg.536"/>
<dbReference type="EC" id="2.1.1.33" evidence="7"/>
<comment type="caution">
    <text evidence="7">Lacks conserved residue(s) required for the propagation of feature annotation.</text>
</comment>
<dbReference type="HOGENOM" id="CLU_050910_0_3_5"/>
<evidence type="ECO:0000256" key="7">
    <source>
        <dbReference type="HAMAP-Rule" id="MF_01057"/>
    </source>
</evidence>
<keyword evidence="4 7" id="KW-0808">Transferase</keyword>
<dbReference type="AlphaFoldDB" id="S9SM59"/>
<comment type="pathway">
    <text evidence="7">tRNA modification; N(7)-methylguanine-tRNA biosynthesis.</text>
</comment>
<feature type="binding site" evidence="7">
    <location>
        <position position="69"/>
    </location>
    <ligand>
        <name>S-adenosyl-L-methionine</name>
        <dbReference type="ChEBI" id="CHEBI:59789"/>
    </ligand>
</feature>
<dbReference type="InterPro" id="IPR055361">
    <property type="entry name" value="tRNA_methyltr_TrmB_bact"/>
</dbReference>
<feature type="binding site" evidence="7">
    <location>
        <position position="143"/>
    </location>
    <ligand>
        <name>S-adenosyl-L-methionine</name>
        <dbReference type="ChEBI" id="CHEBI:59789"/>
    </ligand>
</feature>
<dbReference type="Pfam" id="PF02390">
    <property type="entry name" value="Methyltransf_4"/>
    <property type="match status" value="1"/>
</dbReference>
<organism evidence="9 10">
    <name type="scientific">Rubellimicrobium thermophilum DSM 16684</name>
    <dbReference type="NCBI Taxonomy" id="1123069"/>
    <lineage>
        <taxon>Bacteria</taxon>
        <taxon>Pseudomonadati</taxon>
        <taxon>Pseudomonadota</taxon>
        <taxon>Alphaproteobacteria</taxon>
        <taxon>Rhodobacterales</taxon>
        <taxon>Roseobacteraceae</taxon>
        <taxon>Rubellimicrobium</taxon>
    </lineage>
</organism>
<dbReference type="STRING" id="1123069.ruthe_00570"/>
<evidence type="ECO:0000313" key="9">
    <source>
        <dbReference type="EMBL" id="EPX87499.1"/>
    </source>
</evidence>
<comment type="catalytic activity">
    <reaction evidence="1 7">
        <text>guanosine(46) in tRNA + S-adenosyl-L-methionine = N(7)-methylguanosine(46) in tRNA + S-adenosyl-L-homocysteine</text>
        <dbReference type="Rhea" id="RHEA:42708"/>
        <dbReference type="Rhea" id="RHEA-COMP:10188"/>
        <dbReference type="Rhea" id="RHEA-COMP:10189"/>
        <dbReference type="ChEBI" id="CHEBI:57856"/>
        <dbReference type="ChEBI" id="CHEBI:59789"/>
        <dbReference type="ChEBI" id="CHEBI:74269"/>
        <dbReference type="ChEBI" id="CHEBI:74480"/>
        <dbReference type="EC" id="2.1.1.33"/>
    </reaction>
</comment>
<reference evidence="9 10" key="1">
    <citation type="journal article" date="2013" name="Stand. Genomic Sci.">
        <title>Genome sequence of the reddish-pigmented Rubellimicrobium thermophilum type strain (DSM 16684(T)), a member of the Roseobacter clade.</title>
        <authorList>
            <person name="Fiebig A."/>
            <person name="Riedel T."/>
            <person name="Gronow S."/>
            <person name="Petersen J."/>
            <person name="Klenk H.P."/>
            <person name="Goker M."/>
        </authorList>
    </citation>
    <scope>NUCLEOTIDE SEQUENCE [LARGE SCALE GENOMIC DNA]</scope>
    <source>
        <strain evidence="9 10">DSM 16684</strain>
    </source>
</reference>
<sequence length="234" mass="26417">MTDRDPGAPASPPRPWRNLYGRRQGKPLRPAQRERMETGLEAVRLRGVSWEENPQRIPLSGLPDRLWVEIGFGGGEHLHAQARAHPEVLLIGAEPFVNGVAQMLGHLAAEPLPNVRLHPGDARDLLEVLPEASVERAFLLYPDPWPKARHHKRRFVTPGPLGQLARAMRPGGELRIATDIDDYVRQTLEEVPRAGFALIRGPAAEAWPDWPGTRYERKALREGRQPHYLTFRRA</sequence>
<dbReference type="HAMAP" id="MF_01057">
    <property type="entry name" value="tRNA_methyltr_TrmB"/>
    <property type="match status" value="1"/>
</dbReference>
<dbReference type="EMBL" id="AOLV01000007">
    <property type="protein sequence ID" value="EPX87499.1"/>
    <property type="molecule type" value="Genomic_DNA"/>
</dbReference>
<evidence type="ECO:0000256" key="1">
    <source>
        <dbReference type="ARBA" id="ARBA00000142"/>
    </source>
</evidence>
<dbReference type="SUPFAM" id="SSF53335">
    <property type="entry name" value="S-adenosyl-L-methionine-dependent methyltransferases"/>
    <property type="match status" value="1"/>
</dbReference>
<comment type="caution">
    <text evidence="9">The sequence shown here is derived from an EMBL/GenBank/DDBJ whole genome shotgun (WGS) entry which is preliminary data.</text>
</comment>
<evidence type="ECO:0000256" key="5">
    <source>
        <dbReference type="ARBA" id="ARBA00022691"/>
    </source>
</evidence>
<proteinExistence type="inferred from homology"/>
<dbReference type="UniPathway" id="UPA00989"/>
<dbReference type="Proteomes" id="UP000015346">
    <property type="component" value="Unassembled WGS sequence"/>
</dbReference>
<dbReference type="PANTHER" id="PTHR23417:SF14">
    <property type="entry name" value="PENTACOTRIPEPTIDE-REPEAT REGION OF PRORP DOMAIN-CONTAINING PROTEIN"/>
    <property type="match status" value="1"/>
</dbReference>
<feature type="region of interest" description="Disordered" evidence="8">
    <location>
        <begin position="1"/>
        <end position="35"/>
    </location>
</feature>
<dbReference type="Gene3D" id="3.40.50.150">
    <property type="entry name" value="Vaccinia Virus protein VP39"/>
    <property type="match status" value="1"/>
</dbReference>
<dbReference type="GO" id="GO:0008176">
    <property type="term" value="F:tRNA (guanine(46)-N7)-methyltransferase activity"/>
    <property type="evidence" value="ECO:0007669"/>
    <property type="project" value="UniProtKB-UniRule"/>
</dbReference>
<feature type="binding site" evidence="7">
    <location>
        <position position="94"/>
    </location>
    <ligand>
        <name>S-adenosyl-L-methionine</name>
        <dbReference type="ChEBI" id="CHEBI:59789"/>
    </ligand>
</feature>
<feature type="binding site" evidence="7">
    <location>
        <position position="147"/>
    </location>
    <ligand>
        <name>substrate</name>
    </ligand>
</feature>
<name>S9SM59_9RHOB</name>
<accession>S9SM59</accession>
<dbReference type="OrthoDB" id="9802090at2"/>